<dbReference type="Proteomes" id="UP000236449">
    <property type="component" value="Unassembled WGS sequence"/>
</dbReference>
<evidence type="ECO:0000313" key="2">
    <source>
        <dbReference type="EMBL" id="PNI06763.1"/>
    </source>
</evidence>
<dbReference type="PROSITE" id="PS51186">
    <property type="entry name" value="GNAT"/>
    <property type="match status" value="1"/>
</dbReference>
<dbReference type="PANTHER" id="PTHR43072:SF8">
    <property type="entry name" value="ACYLTRANSFERASE FABY-RELATED"/>
    <property type="match status" value="1"/>
</dbReference>
<dbReference type="GO" id="GO:0016747">
    <property type="term" value="F:acyltransferase activity, transferring groups other than amino-acyl groups"/>
    <property type="evidence" value="ECO:0007669"/>
    <property type="project" value="InterPro"/>
</dbReference>
<organism evidence="2 3">
    <name type="scientific">Vibrio diazotrophicus</name>
    <dbReference type="NCBI Taxonomy" id="685"/>
    <lineage>
        <taxon>Bacteria</taxon>
        <taxon>Pseudomonadati</taxon>
        <taxon>Pseudomonadota</taxon>
        <taxon>Gammaproteobacteria</taxon>
        <taxon>Vibrionales</taxon>
        <taxon>Vibrionaceae</taxon>
        <taxon>Vibrio</taxon>
    </lineage>
</organism>
<dbReference type="OrthoDB" id="5459937at2"/>
<dbReference type="SUPFAM" id="SSF55729">
    <property type="entry name" value="Acyl-CoA N-acyltransferases (Nat)"/>
    <property type="match status" value="1"/>
</dbReference>
<dbReference type="PANTHER" id="PTHR43072">
    <property type="entry name" value="N-ACETYLTRANSFERASE"/>
    <property type="match status" value="1"/>
</dbReference>
<accession>A0A2J8I8B9</accession>
<dbReference type="Gene3D" id="3.40.630.30">
    <property type="match status" value="1"/>
</dbReference>
<dbReference type="Pfam" id="PF13420">
    <property type="entry name" value="Acetyltransf_4"/>
    <property type="match status" value="1"/>
</dbReference>
<dbReference type="EMBL" id="POSK01000001">
    <property type="protein sequence ID" value="PNI06763.1"/>
    <property type="molecule type" value="Genomic_DNA"/>
</dbReference>
<feature type="domain" description="N-acetyltransferase" evidence="1">
    <location>
        <begin position="1"/>
        <end position="163"/>
    </location>
</feature>
<name>A0A2J8I8B9_VIBDI</name>
<protein>
    <submittedName>
        <fullName evidence="2">Phosphinothricin acetyltransferase</fullName>
    </submittedName>
</protein>
<dbReference type="InterPro" id="IPR000182">
    <property type="entry name" value="GNAT_dom"/>
</dbReference>
<keyword evidence="2" id="KW-0808">Transferase</keyword>
<dbReference type="InterPro" id="IPR016181">
    <property type="entry name" value="Acyl_CoA_acyltransferase"/>
</dbReference>
<dbReference type="AlphaFoldDB" id="A0A2J8I8B9"/>
<gene>
    <name evidence="2" type="ORF">C1N32_01795</name>
</gene>
<dbReference type="RefSeq" id="WP_102965222.1">
    <property type="nucleotide sequence ID" value="NZ_POSK01000001.1"/>
</dbReference>
<evidence type="ECO:0000313" key="3">
    <source>
        <dbReference type="Proteomes" id="UP000236449"/>
    </source>
</evidence>
<comment type="caution">
    <text evidence="2">The sequence shown here is derived from an EMBL/GenBank/DDBJ whole genome shotgun (WGS) entry which is preliminary data.</text>
</comment>
<evidence type="ECO:0000259" key="1">
    <source>
        <dbReference type="PROSITE" id="PS51186"/>
    </source>
</evidence>
<proteinExistence type="predicted"/>
<dbReference type="CDD" id="cd04301">
    <property type="entry name" value="NAT_SF"/>
    <property type="match status" value="1"/>
</dbReference>
<sequence length="164" mass="18546">MLIRKVSSSDIDSMARIYNHYIATTTISFEELPVSTEEMINRVENVLSLGLPWIVLEQDGEVRGYAYANQWKARSAYRYTVEPSIYVAHQMKGKGIGRLLYGELLEILKSAGFKNAVGSIALPNPSSVALHERMGFKKVGEFNNIGFKFDQQISVGYWQLEFNS</sequence>
<reference evidence="2 3" key="1">
    <citation type="submission" date="2018-01" db="EMBL/GenBank/DDBJ databases">
        <title>Draft genome sequences of six Vibrio diazotrophicus strains isolated from deep-sea sediments of the Baltic Sea.</title>
        <authorList>
            <person name="Castillo D."/>
            <person name="Vandieken V."/>
            <person name="Chiang O."/>
            <person name="Middelboe M."/>
        </authorList>
    </citation>
    <scope>NUCLEOTIDE SEQUENCE [LARGE SCALE GENOMIC DNA]</scope>
    <source>
        <strain evidence="2 3">60.27F</strain>
    </source>
</reference>